<evidence type="ECO:0000313" key="2">
    <source>
        <dbReference type="EMBL" id="MBC2908217.1"/>
    </source>
</evidence>
<reference evidence="2 3" key="1">
    <citation type="submission" date="2020-08" db="EMBL/GenBank/DDBJ databases">
        <title>Streptomyces sp. PSKA01 genome sequencing and assembly.</title>
        <authorList>
            <person name="Mandal S."/>
            <person name="Maiti P.K."/>
            <person name="Das P."/>
        </authorList>
    </citation>
    <scope>NUCLEOTIDE SEQUENCE [LARGE SCALE GENOMIC DNA]</scope>
    <source>
        <strain evidence="2 3">PSKA01</strain>
    </source>
</reference>
<proteinExistence type="predicted"/>
<evidence type="ECO:0000256" key="1">
    <source>
        <dbReference type="SAM" id="MobiDB-lite"/>
    </source>
</evidence>
<sequence>MSESGAVISNLGEHSGGELDAESREAQHHFSDRVLRENFLHRLGEVVGRSTGGLKLDEEGEHLLAECVLDERRLVSVFGAEDLAEPLGLSFDAPLAADLPEDAGEPLGSSWPTGQGVRA</sequence>
<gene>
    <name evidence="2" type="ORF">H4N64_43370</name>
</gene>
<name>A0A7X1JHT7_9ACTN</name>
<comment type="caution">
    <text evidence="2">The sequence shown here is derived from an EMBL/GenBank/DDBJ whole genome shotgun (WGS) entry which is preliminary data.</text>
</comment>
<accession>A0A7X1JHT7</accession>
<protein>
    <submittedName>
        <fullName evidence="2">Uncharacterized protein</fullName>
    </submittedName>
</protein>
<keyword evidence="3" id="KW-1185">Reference proteome</keyword>
<evidence type="ECO:0000313" key="3">
    <source>
        <dbReference type="Proteomes" id="UP000584670"/>
    </source>
</evidence>
<feature type="region of interest" description="Disordered" evidence="1">
    <location>
        <begin position="1"/>
        <end position="25"/>
    </location>
</feature>
<feature type="region of interest" description="Disordered" evidence="1">
    <location>
        <begin position="98"/>
        <end position="119"/>
    </location>
</feature>
<organism evidence="2 3">
    <name type="scientific">Streptomyces cupreus</name>
    <dbReference type="NCBI Taxonomy" id="2759956"/>
    <lineage>
        <taxon>Bacteria</taxon>
        <taxon>Bacillati</taxon>
        <taxon>Actinomycetota</taxon>
        <taxon>Actinomycetes</taxon>
        <taxon>Kitasatosporales</taxon>
        <taxon>Streptomycetaceae</taxon>
        <taxon>Streptomyces</taxon>
    </lineage>
</organism>
<dbReference type="AlphaFoldDB" id="A0A7X1JHT7"/>
<feature type="compositionally biased region" description="Basic and acidic residues" evidence="1">
    <location>
        <begin position="15"/>
        <end position="25"/>
    </location>
</feature>
<dbReference type="EMBL" id="JACMSF010000122">
    <property type="protein sequence ID" value="MBC2908217.1"/>
    <property type="molecule type" value="Genomic_DNA"/>
</dbReference>
<dbReference type="Proteomes" id="UP000584670">
    <property type="component" value="Unassembled WGS sequence"/>
</dbReference>